<proteinExistence type="predicted"/>
<evidence type="ECO:0000313" key="2">
    <source>
        <dbReference type="EMBL" id="QBI56563.1"/>
    </source>
</evidence>
<feature type="compositionally biased region" description="Polar residues" evidence="1">
    <location>
        <begin position="1"/>
        <end position="10"/>
    </location>
</feature>
<reference evidence="2 3" key="1">
    <citation type="submission" date="2019-02" db="EMBL/GenBank/DDBJ databases">
        <authorList>
            <person name="Khodamoradi S."/>
            <person name="Hahnke R.L."/>
            <person name="Kaempfer P."/>
            <person name="Schumann P."/>
            <person name="Rohde M."/>
            <person name="Steinert M."/>
            <person name="Luzhetskyy A."/>
            <person name="Wink J."/>
            <person name="Ruckert C."/>
        </authorList>
    </citation>
    <scope>NUCLEOTIDE SEQUENCE [LARGE SCALE GENOMIC DNA]</scope>
    <source>
        <strain evidence="2 3">M2</strain>
    </source>
</reference>
<evidence type="ECO:0000256" key="1">
    <source>
        <dbReference type="SAM" id="MobiDB-lite"/>
    </source>
</evidence>
<dbReference type="KEGG" id="strr:EKD16_24090"/>
<gene>
    <name evidence="2" type="ORF">EKD16_24090</name>
</gene>
<organism evidence="2 3">
    <name type="scientific">Streptomonospora litoralis</name>
    <dbReference type="NCBI Taxonomy" id="2498135"/>
    <lineage>
        <taxon>Bacteria</taxon>
        <taxon>Bacillati</taxon>
        <taxon>Actinomycetota</taxon>
        <taxon>Actinomycetes</taxon>
        <taxon>Streptosporangiales</taxon>
        <taxon>Nocardiopsidaceae</taxon>
        <taxon>Streptomonospora</taxon>
    </lineage>
</organism>
<dbReference type="Proteomes" id="UP000292235">
    <property type="component" value="Chromosome"/>
</dbReference>
<protein>
    <submittedName>
        <fullName evidence="2">Uncharacterized protein</fullName>
    </submittedName>
</protein>
<dbReference type="EMBL" id="CP036455">
    <property type="protein sequence ID" value="QBI56563.1"/>
    <property type="molecule type" value="Genomic_DNA"/>
</dbReference>
<accession>A0A4P6Q789</accession>
<name>A0A4P6Q789_9ACTN</name>
<dbReference type="AlphaFoldDB" id="A0A4P6Q789"/>
<evidence type="ECO:0000313" key="3">
    <source>
        <dbReference type="Proteomes" id="UP000292235"/>
    </source>
</evidence>
<keyword evidence="3" id="KW-1185">Reference proteome</keyword>
<feature type="region of interest" description="Disordered" evidence="1">
    <location>
        <begin position="1"/>
        <end position="34"/>
    </location>
</feature>
<sequence length="34" mass="3250">MSEQVAQTVGSVPLGSASGLLCGLGTGRVSGCLN</sequence>